<protein>
    <submittedName>
        <fullName evidence="1">Uncharacterized protein</fullName>
    </submittedName>
</protein>
<evidence type="ECO:0000313" key="2">
    <source>
        <dbReference type="Proteomes" id="UP001236014"/>
    </source>
</evidence>
<dbReference type="KEGG" id="acab:QRX50_39375"/>
<dbReference type="EMBL" id="CP127294">
    <property type="protein sequence ID" value="WIX77409.1"/>
    <property type="molecule type" value="Genomic_DNA"/>
</dbReference>
<dbReference type="RefSeq" id="WP_285968150.1">
    <property type="nucleotide sequence ID" value="NZ_CP127294.1"/>
</dbReference>
<keyword evidence="2" id="KW-1185">Reference proteome</keyword>
<name>A0A9Y2MVY9_9PSEU</name>
<gene>
    <name evidence="1" type="ORF">QRX50_39375</name>
</gene>
<dbReference type="AlphaFoldDB" id="A0A9Y2MVY9"/>
<dbReference type="Proteomes" id="UP001236014">
    <property type="component" value="Chromosome"/>
</dbReference>
<organism evidence="1 2">
    <name type="scientific">Amycolatopsis carbonis</name>
    <dbReference type="NCBI Taxonomy" id="715471"/>
    <lineage>
        <taxon>Bacteria</taxon>
        <taxon>Bacillati</taxon>
        <taxon>Actinomycetota</taxon>
        <taxon>Actinomycetes</taxon>
        <taxon>Pseudonocardiales</taxon>
        <taxon>Pseudonocardiaceae</taxon>
        <taxon>Amycolatopsis</taxon>
    </lineage>
</organism>
<evidence type="ECO:0000313" key="1">
    <source>
        <dbReference type="EMBL" id="WIX77409.1"/>
    </source>
</evidence>
<sequence>MSAHTTTKTTVPAEIDTTGALSPALGLVPGIYVTRQGARLPIWPRRRHAAPKSR</sequence>
<proteinExistence type="predicted"/>
<accession>A0A9Y2MVY9</accession>
<reference evidence="1 2" key="1">
    <citation type="submission" date="2023-06" db="EMBL/GenBank/DDBJ databases">
        <authorList>
            <person name="Oyuntsetseg B."/>
            <person name="Kim S.B."/>
        </authorList>
    </citation>
    <scope>NUCLEOTIDE SEQUENCE [LARGE SCALE GENOMIC DNA]</scope>
    <source>
        <strain evidence="1 2">2-15</strain>
    </source>
</reference>